<reference evidence="2" key="1">
    <citation type="submission" date="2021-02" db="EMBL/GenBank/DDBJ databases">
        <authorList>
            <person name="Dougan E. K."/>
            <person name="Rhodes N."/>
            <person name="Thang M."/>
            <person name="Chan C."/>
        </authorList>
    </citation>
    <scope>NUCLEOTIDE SEQUENCE</scope>
</reference>
<name>A0A813J6S1_POLGL</name>
<protein>
    <submittedName>
        <fullName evidence="2">Uncharacterized protein</fullName>
    </submittedName>
</protein>
<feature type="compositionally biased region" description="Polar residues" evidence="1">
    <location>
        <begin position="53"/>
        <end position="67"/>
    </location>
</feature>
<comment type="caution">
    <text evidence="2">The sequence shown here is derived from an EMBL/GenBank/DDBJ whole genome shotgun (WGS) entry which is preliminary data.</text>
</comment>
<organism evidence="2 3">
    <name type="scientific">Polarella glacialis</name>
    <name type="common">Dinoflagellate</name>
    <dbReference type="NCBI Taxonomy" id="89957"/>
    <lineage>
        <taxon>Eukaryota</taxon>
        <taxon>Sar</taxon>
        <taxon>Alveolata</taxon>
        <taxon>Dinophyceae</taxon>
        <taxon>Suessiales</taxon>
        <taxon>Suessiaceae</taxon>
        <taxon>Polarella</taxon>
    </lineage>
</organism>
<dbReference type="Proteomes" id="UP000626109">
    <property type="component" value="Unassembled WGS sequence"/>
</dbReference>
<sequence length="119" mass="12848">EFSRTAAACKFERPATSAGLATARAPDIPRERDEDSSDDEVPSPHPSAVPAGQESSARTTAGLQNAGQKVAKVNEEILRAQDLMSSIEGALDQRDSEIQLRRSAEAEKRSALEREVETK</sequence>
<gene>
    <name evidence="2" type="ORF">PGLA2088_LOCUS15618</name>
</gene>
<dbReference type="AlphaFoldDB" id="A0A813J6S1"/>
<evidence type="ECO:0000313" key="3">
    <source>
        <dbReference type="Proteomes" id="UP000626109"/>
    </source>
</evidence>
<accession>A0A813J6S1</accession>
<proteinExistence type="predicted"/>
<feature type="region of interest" description="Disordered" evidence="1">
    <location>
        <begin position="1"/>
        <end position="68"/>
    </location>
</feature>
<evidence type="ECO:0000313" key="2">
    <source>
        <dbReference type="EMBL" id="CAE8664505.1"/>
    </source>
</evidence>
<dbReference type="EMBL" id="CAJNNW010019418">
    <property type="protein sequence ID" value="CAE8664505.1"/>
    <property type="molecule type" value="Genomic_DNA"/>
</dbReference>
<feature type="non-terminal residue" evidence="2">
    <location>
        <position position="1"/>
    </location>
</feature>
<evidence type="ECO:0000256" key="1">
    <source>
        <dbReference type="SAM" id="MobiDB-lite"/>
    </source>
</evidence>
<feature type="non-terminal residue" evidence="2">
    <location>
        <position position="119"/>
    </location>
</feature>